<evidence type="ECO:0000313" key="3">
    <source>
        <dbReference type="EMBL" id="PSU49124.1"/>
    </source>
</evidence>
<feature type="signal peptide" evidence="2">
    <location>
        <begin position="1"/>
        <end position="19"/>
    </location>
</feature>
<dbReference type="EMBL" id="PYMJ01000007">
    <property type="protein sequence ID" value="PSU49124.1"/>
    <property type="molecule type" value="Genomic_DNA"/>
</dbReference>
<protein>
    <recommendedName>
        <fullName evidence="5">DUF4124 domain-containing protein</fullName>
    </recommendedName>
</protein>
<evidence type="ECO:0000313" key="4">
    <source>
        <dbReference type="Proteomes" id="UP000240987"/>
    </source>
</evidence>
<evidence type="ECO:0000256" key="2">
    <source>
        <dbReference type="SAM" id="SignalP"/>
    </source>
</evidence>
<evidence type="ECO:0008006" key="5">
    <source>
        <dbReference type="Google" id="ProtNLM"/>
    </source>
</evidence>
<keyword evidence="2" id="KW-0732">Signal</keyword>
<gene>
    <name evidence="3" type="ORF">C9J12_09030</name>
</gene>
<dbReference type="AlphaFoldDB" id="A0A2T3JJE0"/>
<dbReference type="OrthoDB" id="9889595at2"/>
<keyword evidence="4" id="KW-1185">Reference proteome</keyword>
<accession>A0A2T3JJE0</accession>
<reference evidence="3 4" key="1">
    <citation type="submission" date="2018-01" db="EMBL/GenBank/DDBJ databases">
        <title>Whole genome sequencing of Histamine producing bacteria.</title>
        <authorList>
            <person name="Butler K."/>
        </authorList>
    </citation>
    <scope>NUCLEOTIDE SEQUENCE [LARGE SCALE GENOMIC DNA]</scope>
    <source>
        <strain evidence="3 4">JCM 12947</strain>
    </source>
</reference>
<organism evidence="3 4">
    <name type="scientific">Photobacterium frigidiphilum</name>
    <dbReference type="NCBI Taxonomy" id="264736"/>
    <lineage>
        <taxon>Bacteria</taxon>
        <taxon>Pseudomonadati</taxon>
        <taxon>Pseudomonadota</taxon>
        <taxon>Gammaproteobacteria</taxon>
        <taxon>Vibrionales</taxon>
        <taxon>Vibrionaceae</taxon>
        <taxon>Photobacterium</taxon>
    </lineage>
</organism>
<dbReference type="Proteomes" id="UP000240987">
    <property type="component" value="Unassembled WGS sequence"/>
</dbReference>
<comment type="caution">
    <text evidence="3">The sequence shown here is derived from an EMBL/GenBank/DDBJ whole genome shotgun (WGS) entry which is preliminary data.</text>
</comment>
<feature type="region of interest" description="Disordered" evidence="1">
    <location>
        <begin position="62"/>
        <end position="82"/>
    </location>
</feature>
<evidence type="ECO:0000256" key="1">
    <source>
        <dbReference type="SAM" id="MobiDB-lite"/>
    </source>
</evidence>
<proteinExistence type="predicted"/>
<name>A0A2T3JJE0_9GAMM</name>
<dbReference type="RefSeq" id="WP_107242403.1">
    <property type="nucleotide sequence ID" value="NZ_PYMJ01000007.1"/>
</dbReference>
<sequence length="94" mass="10399">MKSLLIIAVFVCMSFSVHAINCTTYGAGSMKQTHCSDGSTYTKYESQTNKVDTKEKKGFVSNQKSSTKFETRTDSQGNRKSATCRTVGKNTYCD</sequence>
<feature type="chain" id="PRO_5015488749" description="DUF4124 domain-containing protein" evidence="2">
    <location>
        <begin position="20"/>
        <end position="94"/>
    </location>
</feature>